<name>F2LW29_HIPMA</name>
<keyword evidence="3 7" id="KW-0375">Hydrogen ion transport</keyword>
<dbReference type="Pfam" id="PF00213">
    <property type="entry name" value="OSCP"/>
    <property type="match status" value="1"/>
</dbReference>
<evidence type="ECO:0000256" key="1">
    <source>
        <dbReference type="ARBA" id="ARBA00004370"/>
    </source>
</evidence>
<dbReference type="InParanoid" id="F2LW29"/>
<dbReference type="EMBL" id="CP002606">
    <property type="protein sequence ID" value="AEA33963.1"/>
    <property type="molecule type" value="Genomic_DNA"/>
</dbReference>
<dbReference type="PANTHER" id="PTHR11910">
    <property type="entry name" value="ATP SYNTHASE DELTA CHAIN"/>
    <property type="match status" value="1"/>
</dbReference>
<organism evidence="8 9">
    <name type="scientific">Hippea maritima (strain ATCC 700847 / DSM 10411 / MH2)</name>
    <dbReference type="NCBI Taxonomy" id="760142"/>
    <lineage>
        <taxon>Bacteria</taxon>
        <taxon>Pseudomonadati</taxon>
        <taxon>Campylobacterota</taxon>
        <taxon>Desulfurellia</taxon>
        <taxon>Desulfurellales</taxon>
        <taxon>Hippeaceae</taxon>
        <taxon>Hippea</taxon>
    </lineage>
</organism>
<dbReference type="InterPro" id="IPR026015">
    <property type="entry name" value="ATP_synth_OSCP/delta_N_sf"/>
</dbReference>
<dbReference type="NCBIfam" id="TIGR01145">
    <property type="entry name" value="ATP_synt_delta"/>
    <property type="match status" value="1"/>
</dbReference>
<keyword evidence="7" id="KW-0997">Cell inner membrane</keyword>
<dbReference type="OrthoDB" id="9802471at2"/>
<dbReference type="HOGENOM" id="CLU_085114_1_1_7"/>
<accession>F2LW29</accession>
<dbReference type="STRING" id="760142.Hipma_0997"/>
<dbReference type="Gene3D" id="1.10.520.20">
    <property type="entry name" value="N-terminal domain of the delta subunit of the F1F0-ATP synthase"/>
    <property type="match status" value="1"/>
</dbReference>
<comment type="function">
    <text evidence="7">This protein is part of the stalk that links CF(0) to CF(1). It either transmits conformational changes from CF(0) to CF(1) or is implicated in proton conduction.</text>
</comment>
<evidence type="ECO:0000256" key="5">
    <source>
        <dbReference type="ARBA" id="ARBA00023136"/>
    </source>
</evidence>
<reference evidence="9" key="2">
    <citation type="submission" date="2011-03" db="EMBL/GenBank/DDBJ databases">
        <title>The complete genome of Hippea maritima DSM 10411.</title>
        <authorList>
            <consortium name="US DOE Joint Genome Institute (JGI-PGF)"/>
            <person name="Lucas S."/>
            <person name="Copeland A."/>
            <person name="Lapidus A."/>
            <person name="Bruce D."/>
            <person name="Goodwin L."/>
            <person name="Pitluck S."/>
            <person name="Peters L."/>
            <person name="Kyrpides N."/>
            <person name="Mavromatis K."/>
            <person name="Pagani I."/>
            <person name="Ivanova N."/>
            <person name="Mikhailova N."/>
            <person name="Lu M."/>
            <person name="Detter J.C."/>
            <person name="Tapia R."/>
            <person name="Han C."/>
            <person name="Land M."/>
            <person name="Hauser L."/>
            <person name="Markowitz V."/>
            <person name="Cheng J.-F."/>
            <person name="Hugenholtz P."/>
            <person name="Woyke T."/>
            <person name="Wu D."/>
            <person name="Spring S."/>
            <person name="Schroeder M."/>
            <person name="Brambilla E."/>
            <person name="Klenk H.-P."/>
            <person name="Eisen J.A."/>
        </authorList>
    </citation>
    <scope>NUCLEOTIDE SEQUENCE [LARGE SCALE GENOMIC DNA]</scope>
    <source>
        <strain evidence="9">ATCC 700847 / DSM 10411 / MH2</strain>
    </source>
</reference>
<keyword evidence="7" id="KW-0139">CF(1)</keyword>
<protein>
    <recommendedName>
        <fullName evidence="7">ATP synthase subunit delta</fullName>
    </recommendedName>
    <alternativeName>
        <fullName evidence="7">ATP synthase F(1) sector subunit delta</fullName>
    </alternativeName>
    <alternativeName>
        <fullName evidence="7">F-type ATPase subunit delta</fullName>
        <shortName evidence="7">F-ATPase subunit delta</shortName>
    </alternativeName>
</protein>
<proteinExistence type="inferred from homology"/>
<dbReference type="RefSeq" id="WP_013682002.1">
    <property type="nucleotide sequence ID" value="NC_015318.1"/>
</dbReference>
<comment type="subunit">
    <text evidence="7">F-type ATPases have 2 components, F(1) - the catalytic core - and F(0) - the membrane proton channel. F(1) has five subunits: alpha(3), beta(3), gamma(1), delta(1), epsilon(1). F(0) has three main subunits: a(1), b(2) and c(10-14). The alpha and beta chains form an alternating ring which encloses part of the gamma chain. F(1) is attached to F(0) by a central stalk formed by the gamma and epsilon chains, while a peripheral stalk is formed by the delta and b chains.</text>
</comment>
<dbReference type="SUPFAM" id="SSF47928">
    <property type="entry name" value="N-terminal domain of the delta subunit of the F1F0-ATP synthase"/>
    <property type="match status" value="1"/>
</dbReference>
<evidence type="ECO:0000313" key="9">
    <source>
        <dbReference type="Proteomes" id="UP000008139"/>
    </source>
</evidence>
<sequence length="179" mass="20545">MIDRKVSIRYARALLGVCADKGLDEDEILKMLKELDAFFGENPQVLEYLSTYVVSTDNKKKVIEQLVNNEMLADFLNYVIRKGRFALFSQIVEIFEELVDEKKGRVKAIVKSAVELDSEEKNKLKEQLSKKLNKDVEFEFFVDGDLIAGIIVQVKDVVYDGSVKTYLSNLEQRLLRLSV</sequence>
<gene>
    <name evidence="7" type="primary">atpH</name>
    <name evidence="8" type="ordered locus">Hipma_0997</name>
</gene>
<keyword evidence="4 7" id="KW-0406">Ion transport</keyword>
<keyword evidence="2 7" id="KW-0813">Transport</keyword>
<dbReference type="GO" id="GO:0045259">
    <property type="term" value="C:proton-transporting ATP synthase complex"/>
    <property type="evidence" value="ECO:0007669"/>
    <property type="project" value="UniProtKB-KW"/>
</dbReference>
<reference evidence="8 9" key="1">
    <citation type="journal article" date="2011" name="Stand. Genomic Sci.">
        <title>Complete genome sequence of the thermophilic sulfur-reducer Hippea maritima type strain (MH(2)).</title>
        <authorList>
            <person name="Huntemann M."/>
            <person name="Lu M."/>
            <person name="Nolan M."/>
            <person name="Lapidus A."/>
            <person name="Lucas S."/>
            <person name="Hammon N."/>
            <person name="Deshpande S."/>
            <person name="Cheng J.F."/>
            <person name="Tapia R."/>
            <person name="Han C."/>
            <person name="Goodwin L."/>
            <person name="Pitluck S."/>
            <person name="Liolios K."/>
            <person name="Pagani I."/>
            <person name="Ivanova N."/>
            <person name="Ovchinikova G."/>
            <person name="Pati A."/>
            <person name="Chen A."/>
            <person name="Palaniappan K."/>
            <person name="Land M."/>
            <person name="Hauser L."/>
            <person name="Jeffries C.D."/>
            <person name="Detter J.C."/>
            <person name="Brambilla E.M."/>
            <person name="Rohde M."/>
            <person name="Spring S."/>
            <person name="Goker M."/>
            <person name="Woyke T."/>
            <person name="Bristow J."/>
            <person name="Eisen J.A."/>
            <person name="Markowitz V."/>
            <person name="Hugenholtz P."/>
            <person name="Kyrpides N.C."/>
            <person name="Klenk H.P."/>
            <person name="Mavromatis K."/>
        </authorList>
    </citation>
    <scope>NUCLEOTIDE SEQUENCE [LARGE SCALE GENOMIC DNA]</scope>
    <source>
        <strain evidence="9">ATCC 700847 / DSM 10411 / MH2</strain>
    </source>
</reference>
<comment type="function">
    <text evidence="7">F(1)F(0) ATP synthase produces ATP from ADP in the presence of a proton or sodium gradient. F-type ATPases consist of two structural domains, F(1) containing the extramembraneous catalytic core and F(0) containing the membrane proton channel, linked together by a central stalk and a peripheral stalk. During catalysis, ATP synthesis in the catalytic domain of F(1) is coupled via a rotary mechanism of the central stalk subunits to proton translocation.</text>
</comment>
<evidence type="ECO:0000256" key="4">
    <source>
        <dbReference type="ARBA" id="ARBA00023065"/>
    </source>
</evidence>
<keyword evidence="9" id="KW-1185">Reference proteome</keyword>
<dbReference type="HAMAP" id="MF_01416">
    <property type="entry name" value="ATP_synth_delta_bact"/>
    <property type="match status" value="1"/>
</dbReference>
<dbReference type="GO" id="GO:0046933">
    <property type="term" value="F:proton-transporting ATP synthase activity, rotational mechanism"/>
    <property type="evidence" value="ECO:0007669"/>
    <property type="project" value="UniProtKB-UniRule"/>
</dbReference>
<evidence type="ECO:0000256" key="3">
    <source>
        <dbReference type="ARBA" id="ARBA00022781"/>
    </source>
</evidence>
<dbReference type="eggNOG" id="COG0712">
    <property type="taxonomic scope" value="Bacteria"/>
</dbReference>
<keyword evidence="5 7" id="KW-0472">Membrane</keyword>
<keyword evidence="7" id="KW-1003">Cell membrane</keyword>
<comment type="similarity">
    <text evidence="7">Belongs to the ATPase delta chain family.</text>
</comment>
<evidence type="ECO:0000256" key="2">
    <source>
        <dbReference type="ARBA" id="ARBA00022448"/>
    </source>
</evidence>
<dbReference type="GO" id="GO:0005886">
    <property type="term" value="C:plasma membrane"/>
    <property type="evidence" value="ECO:0007669"/>
    <property type="project" value="UniProtKB-SubCell"/>
</dbReference>
<evidence type="ECO:0000256" key="6">
    <source>
        <dbReference type="ARBA" id="ARBA00023310"/>
    </source>
</evidence>
<keyword evidence="6 7" id="KW-0066">ATP synthesis</keyword>
<dbReference type="PRINTS" id="PR00125">
    <property type="entry name" value="ATPASEDELTA"/>
</dbReference>
<dbReference type="Proteomes" id="UP000008139">
    <property type="component" value="Chromosome"/>
</dbReference>
<dbReference type="AlphaFoldDB" id="F2LW29"/>
<comment type="subcellular location">
    <subcellularLocation>
        <location evidence="7">Cell inner membrane</location>
        <topology evidence="7">Peripheral membrane protein</topology>
    </subcellularLocation>
    <subcellularLocation>
        <location evidence="1">Membrane</location>
    </subcellularLocation>
</comment>
<dbReference type="KEGG" id="hmr:Hipma_0997"/>
<dbReference type="InterPro" id="IPR000711">
    <property type="entry name" value="ATPase_OSCP/dsu"/>
</dbReference>
<evidence type="ECO:0000313" key="8">
    <source>
        <dbReference type="EMBL" id="AEA33963.1"/>
    </source>
</evidence>
<evidence type="ECO:0000256" key="7">
    <source>
        <dbReference type="HAMAP-Rule" id="MF_01416"/>
    </source>
</evidence>